<dbReference type="EMBL" id="VOIH02000007">
    <property type="protein sequence ID" value="KAF3443018.1"/>
    <property type="molecule type" value="Genomic_DNA"/>
</dbReference>
<dbReference type="AlphaFoldDB" id="A0A8K0ME80"/>
<protein>
    <submittedName>
        <fullName evidence="1">Uncharacterized protein</fullName>
    </submittedName>
</protein>
<dbReference type="Proteomes" id="UP000796880">
    <property type="component" value="Unassembled WGS sequence"/>
</dbReference>
<organism evidence="1 2">
    <name type="scientific">Rhamnella rubrinervis</name>
    <dbReference type="NCBI Taxonomy" id="2594499"/>
    <lineage>
        <taxon>Eukaryota</taxon>
        <taxon>Viridiplantae</taxon>
        <taxon>Streptophyta</taxon>
        <taxon>Embryophyta</taxon>
        <taxon>Tracheophyta</taxon>
        <taxon>Spermatophyta</taxon>
        <taxon>Magnoliopsida</taxon>
        <taxon>eudicotyledons</taxon>
        <taxon>Gunneridae</taxon>
        <taxon>Pentapetalae</taxon>
        <taxon>rosids</taxon>
        <taxon>fabids</taxon>
        <taxon>Rosales</taxon>
        <taxon>Rhamnaceae</taxon>
        <taxon>rhamnoid group</taxon>
        <taxon>Rhamneae</taxon>
        <taxon>Rhamnella</taxon>
    </lineage>
</organism>
<evidence type="ECO:0000313" key="1">
    <source>
        <dbReference type="EMBL" id="KAF3443018.1"/>
    </source>
</evidence>
<proteinExistence type="predicted"/>
<comment type="caution">
    <text evidence="1">The sequence shown here is derived from an EMBL/GenBank/DDBJ whole genome shotgun (WGS) entry which is preliminary data.</text>
</comment>
<gene>
    <name evidence="1" type="ORF">FNV43_RR16939</name>
</gene>
<name>A0A8K0ME80_9ROSA</name>
<accession>A0A8K0ME80</accession>
<keyword evidence="2" id="KW-1185">Reference proteome</keyword>
<evidence type="ECO:0000313" key="2">
    <source>
        <dbReference type="Proteomes" id="UP000796880"/>
    </source>
</evidence>
<reference evidence="1" key="1">
    <citation type="submission" date="2020-03" db="EMBL/GenBank/DDBJ databases">
        <title>A high-quality chromosome-level genome assembly of a woody plant with both climbing and erect habits, Rhamnella rubrinervis.</title>
        <authorList>
            <person name="Lu Z."/>
            <person name="Yang Y."/>
            <person name="Zhu X."/>
            <person name="Sun Y."/>
        </authorList>
    </citation>
    <scope>NUCLEOTIDE SEQUENCE</scope>
    <source>
        <strain evidence="1">BYM</strain>
        <tissue evidence="1">Leaf</tissue>
    </source>
</reference>
<sequence>MSHSMIIRWQYRGLQCHPSAHERSSGGPPIHSSQITSCRGGPQVCYLLILMELLHPGPAGPMGMFKANSIGLSRLTLFEVRFRLLTLAFPDSIITRHRSLQRLVMRVRLRFVSNHVAANKDFKSFARVFGMRKFRKSFSSGYSDESLKDGFLVIGMGSFRSSDRGMKTPI</sequence>